<proteinExistence type="predicted"/>
<protein>
    <submittedName>
        <fullName evidence="2">Uncharacterized protein</fullName>
    </submittedName>
</protein>
<accession>A0AAD8WBK0</accession>
<name>A0AAD8WBK0_LOLMU</name>
<feature type="coiled-coil region" evidence="1">
    <location>
        <begin position="67"/>
        <end position="111"/>
    </location>
</feature>
<dbReference type="AlphaFoldDB" id="A0AAD8WBK0"/>
<evidence type="ECO:0000256" key="1">
    <source>
        <dbReference type="SAM" id="Coils"/>
    </source>
</evidence>
<reference evidence="2" key="1">
    <citation type="submission" date="2023-07" db="EMBL/GenBank/DDBJ databases">
        <title>A chromosome-level genome assembly of Lolium multiflorum.</title>
        <authorList>
            <person name="Chen Y."/>
            <person name="Copetti D."/>
            <person name="Kolliker R."/>
            <person name="Studer B."/>
        </authorList>
    </citation>
    <scope>NUCLEOTIDE SEQUENCE</scope>
    <source>
        <strain evidence="2">02402/16</strain>
        <tissue evidence="2">Leaf</tissue>
    </source>
</reference>
<keyword evidence="1" id="KW-0175">Coiled coil</keyword>
<comment type="caution">
    <text evidence="2">The sequence shown here is derived from an EMBL/GenBank/DDBJ whole genome shotgun (WGS) entry which is preliminary data.</text>
</comment>
<gene>
    <name evidence="2" type="ORF">QYE76_065867</name>
</gene>
<dbReference type="Proteomes" id="UP001231189">
    <property type="component" value="Unassembled WGS sequence"/>
</dbReference>
<dbReference type="EMBL" id="JAUUTY010000004">
    <property type="protein sequence ID" value="KAK1648062.1"/>
    <property type="molecule type" value="Genomic_DNA"/>
</dbReference>
<evidence type="ECO:0000313" key="3">
    <source>
        <dbReference type="Proteomes" id="UP001231189"/>
    </source>
</evidence>
<organism evidence="2 3">
    <name type="scientific">Lolium multiflorum</name>
    <name type="common">Italian ryegrass</name>
    <name type="synonym">Lolium perenne subsp. multiflorum</name>
    <dbReference type="NCBI Taxonomy" id="4521"/>
    <lineage>
        <taxon>Eukaryota</taxon>
        <taxon>Viridiplantae</taxon>
        <taxon>Streptophyta</taxon>
        <taxon>Embryophyta</taxon>
        <taxon>Tracheophyta</taxon>
        <taxon>Spermatophyta</taxon>
        <taxon>Magnoliopsida</taxon>
        <taxon>Liliopsida</taxon>
        <taxon>Poales</taxon>
        <taxon>Poaceae</taxon>
        <taxon>BOP clade</taxon>
        <taxon>Pooideae</taxon>
        <taxon>Poodae</taxon>
        <taxon>Poeae</taxon>
        <taxon>Poeae Chloroplast Group 2 (Poeae type)</taxon>
        <taxon>Loliodinae</taxon>
        <taxon>Loliinae</taxon>
        <taxon>Lolium</taxon>
    </lineage>
</organism>
<keyword evidence="3" id="KW-1185">Reference proteome</keyword>
<evidence type="ECO:0000313" key="2">
    <source>
        <dbReference type="EMBL" id="KAK1648062.1"/>
    </source>
</evidence>
<sequence>MEHLKLKKLGLLTNDGKMRIPGDEATPNPPEGYRPITKEMLDMATLFIGYDEADTLRDSLCAAQEHTKELKKKLVASEEARKDAEAKATSANDLQTRLDAAELALKEKTEHTPHREVDIIKRLDKQSDRFSKHIGEMYTKNQEQEEDELLDSLRLLEMNYLLARDCLKEGRVAFERLFPHFFLKDPMLDKFEPLAKCFTGKDGPILARRQTAFENWC</sequence>